<protein>
    <submittedName>
        <fullName evidence="1">Uncharacterized protein</fullName>
    </submittedName>
</protein>
<sequence>MAVDNEKPSGFLGGLWDTVSSFFEAGFTKVWSGFSDNMLKSFISMKLGITQDWMIAGEQNWDKMLSVFEKNKWIDAETKMQLKKLQELPYAGGMISYFAVFLLLTLKQVTTWSDVIGSDIRRNLNIQHRPVDAAAGELIHAAFLDPKEKTKVKQILTQLGLPDEQIDLLFLSFHRAYDEGTIRTLYFREVITETQVF</sequence>
<feature type="non-terminal residue" evidence="1">
    <location>
        <position position="197"/>
    </location>
</feature>
<evidence type="ECO:0000313" key="1">
    <source>
        <dbReference type="EMBL" id="GAJ08133.1"/>
    </source>
</evidence>
<comment type="caution">
    <text evidence="1">The sequence shown here is derived from an EMBL/GenBank/DDBJ whole genome shotgun (WGS) entry which is preliminary data.</text>
</comment>
<accession>X1TS23</accession>
<dbReference type="AlphaFoldDB" id="X1TS23"/>
<name>X1TS23_9ZZZZ</name>
<dbReference type="EMBL" id="BARW01028002">
    <property type="protein sequence ID" value="GAJ08133.1"/>
    <property type="molecule type" value="Genomic_DNA"/>
</dbReference>
<proteinExistence type="predicted"/>
<reference evidence="1" key="1">
    <citation type="journal article" date="2014" name="Front. Microbiol.">
        <title>High frequency of phylogenetically diverse reductive dehalogenase-homologous genes in deep subseafloor sedimentary metagenomes.</title>
        <authorList>
            <person name="Kawai M."/>
            <person name="Futagami T."/>
            <person name="Toyoda A."/>
            <person name="Takaki Y."/>
            <person name="Nishi S."/>
            <person name="Hori S."/>
            <person name="Arai W."/>
            <person name="Tsubouchi T."/>
            <person name="Morono Y."/>
            <person name="Uchiyama I."/>
            <person name="Ito T."/>
            <person name="Fujiyama A."/>
            <person name="Inagaki F."/>
            <person name="Takami H."/>
        </authorList>
    </citation>
    <scope>NUCLEOTIDE SEQUENCE</scope>
    <source>
        <strain evidence="1">Expedition CK06-06</strain>
    </source>
</reference>
<gene>
    <name evidence="1" type="ORF">S12H4_45304</name>
</gene>
<organism evidence="1">
    <name type="scientific">marine sediment metagenome</name>
    <dbReference type="NCBI Taxonomy" id="412755"/>
    <lineage>
        <taxon>unclassified sequences</taxon>
        <taxon>metagenomes</taxon>
        <taxon>ecological metagenomes</taxon>
    </lineage>
</organism>